<sequence>MGQSCRECIMIDSKLQGLANFTTISGAAIAGVGALSLTQWLAIGGFVLALAGFGVNFWFKVATYRLQRRELQAKLAGKLPS</sequence>
<dbReference type="EMBL" id="VAUA01000002">
    <property type="protein sequence ID" value="TLP68098.1"/>
    <property type="molecule type" value="Genomic_DNA"/>
</dbReference>
<evidence type="ECO:0008006" key="4">
    <source>
        <dbReference type="Google" id="ProtNLM"/>
    </source>
</evidence>
<protein>
    <recommendedName>
        <fullName evidence="4">Holin</fullName>
    </recommendedName>
</protein>
<keyword evidence="3" id="KW-1185">Reference proteome</keyword>
<organism evidence="2 3">
    <name type="scientific">Parasedimentitalea maritima</name>
    <dbReference type="NCBI Taxonomy" id="2578117"/>
    <lineage>
        <taxon>Bacteria</taxon>
        <taxon>Pseudomonadati</taxon>
        <taxon>Pseudomonadota</taxon>
        <taxon>Alphaproteobacteria</taxon>
        <taxon>Rhodobacterales</taxon>
        <taxon>Paracoccaceae</taxon>
        <taxon>Parasedimentitalea</taxon>
    </lineage>
</organism>
<keyword evidence="1" id="KW-1133">Transmembrane helix</keyword>
<name>A0ABY2UZG8_9RHOB</name>
<keyword evidence="1" id="KW-0812">Transmembrane</keyword>
<comment type="caution">
    <text evidence="2">The sequence shown here is derived from an EMBL/GenBank/DDBJ whole genome shotgun (WGS) entry which is preliminary data.</text>
</comment>
<reference evidence="2 3" key="1">
    <citation type="submission" date="2019-05" db="EMBL/GenBank/DDBJ databases">
        <title>Draft genome sequence of Pelagicola sp. DSW4-44.</title>
        <authorList>
            <person name="Oh J."/>
        </authorList>
    </citation>
    <scope>NUCLEOTIDE SEQUENCE [LARGE SCALE GENOMIC DNA]</scope>
    <source>
        <strain evidence="2 3">DSW4-44</strain>
    </source>
</reference>
<gene>
    <name evidence="2" type="ORF">FEE96_06180</name>
</gene>
<feature type="transmembrane region" description="Helical" evidence="1">
    <location>
        <begin position="40"/>
        <end position="59"/>
    </location>
</feature>
<evidence type="ECO:0000313" key="3">
    <source>
        <dbReference type="Proteomes" id="UP000305041"/>
    </source>
</evidence>
<dbReference type="Proteomes" id="UP000305041">
    <property type="component" value="Unassembled WGS sequence"/>
</dbReference>
<keyword evidence="1" id="KW-0472">Membrane</keyword>
<evidence type="ECO:0000313" key="2">
    <source>
        <dbReference type="EMBL" id="TLP68098.1"/>
    </source>
</evidence>
<evidence type="ECO:0000256" key="1">
    <source>
        <dbReference type="SAM" id="Phobius"/>
    </source>
</evidence>
<proteinExistence type="predicted"/>
<accession>A0ABY2UZG8</accession>